<feature type="transmembrane region" description="Helical" evidence="1">
    <location>
        <begin position="1426"/>
        <end position="1443"/>
    </location>
</feature>
<feature type="transmembrane region" description="Helical" evidence="1">
    <location>
        <begin position="195"/>
        <end position="214"/>
    </location>
</feature>
<feature type="transmembrane region" description="Helical" evidence="1">
    <location>
        <begin position="399"/>
        <end position="418"/>
    </location>
</feature>
<feature type="transmembrane region" description="Helical" evidence="1">
    <location>
        <begin position="515"/>
        <end position="533"/>
    </location>
</feature>
<dbReference type="Proteomes" id="UP000028547">
    <property type="component" value="Unassembled WGS sequence"/>
</dbReference>
<evidence type="ECO:0000313" key="3">
    <source>
        <dbReference type="Proteomes" id="UP000028547"/>
    </source>
</evidence>
<feature type="transmembrane region" description="Helical" evidence="1">
    <location>
        <begin position="855"/>
        <end position="872"/>
    </location>
</feature>
<feature type="transmembrane region" description="Helical" evidence="1">
    <location>
        <begin position="792"/>
        <end position="813"/>
    </location>
</feature>
<gene>
    <name evidence="2" type="ORF">Q664_30810</name>
</gene>
<feature type="transmembrane region" description="Helical" evidence="1">
    <location>
        <begin position="921"/>
        <end position="942"/>
    </location>
</feature>
<feature type="transmembrane region" description="Helical" evidence="1">
    <location>
        <begin position="254"/>
        <end position="273"/>
    </location>
</feature>
<accession>A0A084SNN1</accession>
<feature type="transmembrane region" description="Helical" evidence="1">
    <location>
        <begin position="594"/>
        <end position="615"/>
    </location>
</feature>
<feature type="transmembrane region" description="Helical" evidence="1">
    <location>
        <begin position="1244"/>
        <end position="1265"/>
    </location>
</feature>
<feature type="transmembrane region" description="Helical" evidence="1">
    <location>
        <begin position="1094"/>
        <end position="1113"/>
    </location>
</feature>
<feature type="transmembrane region" description="Helical" evidence="1">
    <location>
        <begin position="715"/>
        <end position="735"/>
    </location>
</feature>
<feature type="transmembrane region" description="Helical" evidence="1">
    <location>
        <begin position="279"/>
        <end position="299"/>
    </location>
</feature>
<comment type="caution">
    <text evidence="2">The sequence shown here is derived from an EMBL/GenBank/DDBJ whole genome shotgun (WGS) entry which is preliminary data.</text>
</comment>
<keyword evidence="1" id="KW-1133">Transmembrane helix</keyword>
<evidence type="ECO:0000313" key="2">
    <source>
        <dbReference type="EMBL" id="KFA90066.1"/>
    </source>
</evidence>
<feature type="transmembrane region" description="Helical" evidence="1">
    <location>
        <begin position="1347"/>
        <end position="1365"/>
    </location>
</feature>
<feature type="transmembrane region" description="Helical" evidence="1">
    <location>
        <begin position="1606"/>
        <end position="1626"/>
    </location>
</feature>
<feature type="transmembrane region" description="Helical" evidence="1">
    <location>
        <begin position="1371"/>
        <end position="1390"/>
    </location>
</feature>
<feature type="transmembrane region" description="Helical" evidence="1">
    <location>
        <begin position="1555"/>
        <end position="1576"/>
    </location>
</feature>
<feature type="transmembrane region" description="Helical" evidence="1">
    <location>
        <begin position="1397"/>
        <end position="1414"/>
    </location>
</feature>
<feature type="transmembrane region" description="Helical" evidence="1">
    <location>
        <begin position="226"/>
        <end position="247"/>
    </location>
</feature>
<keyword evidence="1" id="KW-0472">Membrane</keyword>
<name>A0A084SNN1_9BACT</name>
<feature type="transmembrane region" description="Helical" evidence="1">
    <location>
        <begin position="686"/>
        <end position="708"/>
    </location>
</feature>
<feature type="transmembrane region" description="Helical" evidence="1">
    <location>
        <begin position="884"/>
        <end position="901"/>
    </location>
</feature>
<reference evidence="2 3" key="1">
    <citation type="submission" date="2014-07" db="EMBL/GenBank/DDBJ databases">
        <title>Draft Genome Sequence of Gephyronic Acid Producer, Cystobacter violaceus Strain Cb vi76.</title>
        <authorList>
            <person name="Stevens D.C."/>
            <person name="Young J."/>
            <person name="Carmichael R."/>
            <person name="Tan J."/>
            <person name="Taylor R.E."/>
        </authorList>
    </citation>
    <scope>NUCLEOTIDE SEQUENCE [LARGE SCALE GENOMIC DNA]</scope>
    <source>
        <strain evidence="2 3">Cb vi76</strain>
    </source>
</reference>
<feature type="transmembrane region" description="Helical" evidence="1">
    <location>
        <begin position="948"/>
        <end position="972"/>
    </location>
</feature>
<feature type="transmembrane region" description="Helical" evidence="1">
    <location>
        <begin position="621"/>
        <end position="640"/>
    </location>
</feature>
<feature type="transmembrane region" description="Helical" evidence="1">
    <location>
        <begin position="660"/>
        <end position="680"/>
    </location>
</feature>
<dbReference type="EMBL" id="JPMI01000226">
    <property type="protein sequence ID" value="KFA90066.1"/>
    <property type="molecule type" value="Genomic_DNA"/>
</dbReference>
<feature type="transmembrane region" description="Helical" evidence="1">
    <location>
        <begin position="489"/>
        <end position="509"/>
    </location>
</feature>
<feature type="transmembrane region" description="Helical" evidence="1">
    <location>
        <begin position="979"/>
        <end position="997"/>
    </location>
</feature>
<feature type="transmembrane region" description="Helical" evidence="1">
    <location>
        <begin position="335"/>
        <end position="354"/>
    </location>
</feature>
<feature type="transmembrane region" description="Helical" evidence="1">
    <location>
        <begin position="741"/>
        <end position="760"/>
    </location>
</feature>
<feature type="transmembrane region" description="Helical" evidence="1">
    <location>
        <begin position="430"/>
        <end position="456"/>
    </location>
</feature>
<feature type="transmembrane region" description="Helical" evidence="1">
    <location>
        <begin position="569"/>
        <end position="587"/>
    </location>
</feature>
<feature type="transmembrane region" description="Helical" evidence="1">
    <location>
        <begin position="306"/>
        <end position="329"/>
    </location>
</feature>
<feature type="transmembrane region" description="Helical" evidence="1">
    <location>
        <begin position="1277"/>
        <end position="1299"/>
    </location>
</feature>
<feature type="transmembrane region" description="Helical" evidence="1">
    <location>
        <begin position="1582"/>
        <end position="1601"/>
    </location>
</feature>
<protein>
    <submittedName>
        <fullName evidence="2">Uncharacterized protein</fullName>
    </submittedName>
</protein>
<feature type="transmembrane region" description="Helical" evidence="1">
    <location>
        <begin position="1305"/>
        <end position="1326"/>
    </location>
</feature>
<feature type="transmembrane region" description="Helical" evidence="1">
    <location>
        <begin position="1046"/>
        <end position="1073"/>
    </location>
</feature>
<sequence>MGTPMICLVCAELRDGESQDTCPDCGAMLEPATREHVDRLVREKLKRRISDWQATRLLEPATATRLTESLYTTPESAAVVSAAVVSAAVAVPLLEDASTLEQKADALAGKLEELEDWRPTWGQAFFQALENAAREERERESASRPHHEEEGIGLASESGQALFQRVDAGALGGGLDAMVALDDSASGAAPKLHEYVWWFLGAVLVLGGSLMGVREAWRALGGVPRQLLVTGALFAYHSAFVGLGVLLARRSASAGRVLASIGIALLPVVFVALSSLVGLAPAIGGPASAGVAALTLLTLRPTGRLLYGASPVSLGVALLPSLMAGLPLMGLDEAPWTRTLCAFAGVAAFGASAWRARREQARAGLSVLSTSLYGAAALALFSIASAPSGFDALFPGSPLFAGMTLWAMALAAVAAGVASQPSAREAHPQAAPVVETLAHAVLASGAVAAGLAAFSVQPGVEPWVDLASALTPIGAALTFFLLEPRRRALVHPAVLTLTLAGVLLARLMMPLDPRWWVVGIATVGAGLLPMGRLNAQHSRGFWLLGWGVLLSLASLPLSSYGVTMWGSDTGWPAATAGALVAVAAHLTGGYQARALHYLGGVAAVFGAFGVIDAVGIEARDWAQLSVLTGAAALYGVAGLVQEAWMRRKGKSDELLPLDDLSLALAAVGVVLALAGVQGGVDGEGASLPAVVIGCMPVALASVLLLLRVRRDRSRLVSTLSAWGFGLLAVLFVQGLHPMDFAGQPLVLASLTLGFCAIAALRGREPEAPAAPSRGRRLLGWIRLPFPESGRPLYTDGFAVVSAMGAALTLFYLSNWMPFPVEDQRSRVVLAGMLLTGSALLAFVSRGFVTWRLRGSVGMLALAGLFIAFTAVLNRAGRPLPPDVSALRLPFIGMGLWLLALATRRFGPGLGRLLENERHGRVYHLVPHAGVAALAVVLSAGAWNAGGPILSRALTVVPPLMPLGAALLALLLAFSFRAPALASLGLLLALPGAALWAVHRTVLGHPLAATLPPGGQWVRAEYLEAARSTHWLASEAWLASGETVDQLWYLAFMGLAAAGLAYAGAGLALTLVGARVRVVQHLLFGESGSDSFGPRLMRALHGWSGTAAGLVFAAAFFQPGLEAAVLTLGAGLLLLASRARPQGRLVPGLGLLLVIHALAHREPTVGAWPGPVLALVALGVVALSPWLARRRGLDEGQARARAQLGALFYALNATVYALASGGRTEPLMAVPRLLLSDANGLGGDWMLSMSLPLTTALLATTLYIGAAQWKGALARLGAGQATTLAGLAALTGLSVALVAGMNTPRLVPHLPALALCVAGVAALAHAANRRLREGREDLARGLAWGRDLWLIAMGGLLTLVAAQGSAPDERALPLAGSAIALAVAVSLHAAWREHTGRHVYFVQVAVVGVYALVRALYARELSPEHDALFALALGFVLVGVTVLARRAGVAPVERATRRFAALLPVGMALVLPSEATQEAALLAGGSGLLYAALGAVERSRLFGSLAATACNAALLIAALSMDMEGIEIYLAPLGLLLLMLGQLFTSSLPRVARNAVRILGGMLLYVPAAAKLTLQIGQAADGTYAFVFGAACLLGVALGMVLHIRAYLALGTLFLTLDVAATLVHAGLRDHRIGFVVMTLAGLSIVGGRVFATLRRQELDRWLRGVRVALRGWD</sequence>
<feature type="transmembrane region" description="Helical" evidence="1">
    <location>
        <begin position="540"/>
        <end position="557"/>
    </location>
</feature>
<feature type="transmembrane region" description="Helical" evidence="1">
    <location>
        <begin position="1632"/>
        <end position="1653"/>
    </location>
</feature>
<feature type="transmembrane region" description="Helical" evidence="1">
    <location>
        <begin position="825"/>
        <end position="843"/>
    </location>
</feature>
<feature type="transmembrane region" description="Helical" evidence="1">
    <location>
        <begin position="1500"/>
        <end position="1519"/>
    </location>
</feature>
<feature type="transmembrane region" description="Helical" evidence="1">
    <location>
        <begin position="366"/>
        <end position="387"/>
    </location>
</feature>
<feature type="transmembrane region" description="Helical" evidence="1">
    <location>
        <begin position="462"/>
        <end position="482"/>
    </location>
</feature>
<feature type="transmembrane region" description="Helical" evidence="1">
    <location>
        <begin position="1164"/>
        <end position="1187"/>
    </location>
</feature>
<keyword evidence="1" id="KW-0812">Transmembrane</keyword>
<proteinExistence type="predicted"/>
<feature type="transmembrane region" description="Helical" evidence="1">
    <location>
        <begin position="1199"/>
        <end position="1218"/>
    </location>
</feature>
<evidence type="ECO:0000256" key="1">
    <source>
        <dbReference type="SAM" id="Phobius"/>
    </source>
</evidence>
<organism evidence="2 3">
    <name type="scientific">Archangium violaceum Cb vi76</name>
    <dbReference type="NCBI Taxonomy" id="1406225"/>
    <lineage>
        <taxon>Bacteria</taxon>
        <taxon>Pseudomonadati</taxon>
        <taxon>Myxococcota</taxon>
        <taxon>Myxococcia</taxon>
        <taxon>Myxococcales</taxon>
        <taxon>Cystobacterineae</taxon>
        <taxon>Archangiaceae</taxon>
        <taxon>Archangium</taxon>
    </lineage>
</organism>
<feature type="transmembrane region" description="Helical" evidence="1">
    <location>
        <begin position="1525"/>
        <end position="1543"/>
    </location>
</feature>